<keyword evidence="2" id="KW-1185">Reference proteome</keyword>
<dbReference type="Proteomes" id="UP001227268">
    <property type="component" value="Unassembled WGS sequence"/>
</dbReference>
<evidence type="ECO:0000313" key="1">
    <source>
        <dbReference type="EMBL" id="KAJ9095664.1"/>
    </source>
</evidence>
<dbReference type="EMBL" id="JASBWT010000021">
    <property type="protein sequence ID" value="KAJ9095664.1"/>
    <property type="molecule type" value="Genomic_DNA"/>
</dbReference>
<protein>
    <submittedName>
        <fullName evidence="1">Uncharacterized protein</fullName>
    </submittedName>
</protein>
<reference evidence="1" key="1">
    <citation type="submission" date="2023-04" db="EMBL/GenBank/DDBJ databases">
        <title>Draft Genome sequencing of Naganishia species isolated from polar environments using Oxford Nanopore Technology.</title>
        <authorList>
            <person name="Leo P."/>
            <person name="Venkateswaran K."/>
        </authorList>
    </citation>
    <scope>NUCLEOTIDE SEQUENCE</scope>
    <source>
        <strain evidence="1">MNA-CCFEE 5423</strain>
    </source>
</reference>
<gene>
    <name evidence="1" type="ORF">QFC21_005536</name>
</gene>
<organism evidence="1 2">
    <name type="scientific">Naganishia friedmannii</name>
    <dbReference type="NCBI Taxonomy" id="89922"/>
    <lineage>
        <taxon>Eukaryota</taxon>
        <taxon>Fungi</taxon>
        <taxon>Dikarya</taxon>
        <taxon>Basidiomycota</taxon>
        <taxon>Agaricomycotina</taxon>
        <taxon>Tremellomycetes</taxon>
        <taxon>Filobasidiales</taxon>
        <taxon>Filobasidiaceae</taxon>
        <taxon>Naganishia</taxon>
    </lineage>
</organism>
<evidence type="ECO:0000313" key="2">
    <source>
        <dbReference type="Proteomes" id="UP001227268"/>
    </source>
</evidence>
<name>A0ACC2V8H8_9TREE</name>
<accession>A0ACC2V8H8</accession>
<sequence>MSTFTTTAAPAPEAEAAPETSKTSQPQPQSQPTSIRLEILDSPTTPASTFTALFHLLTSAFGGSGGSSPIWDNMYPPPRPPLEEQAAVGARQHALEIKNPNVVYVLALGSFADGEERPLGLAVWGKPGYRWKPLVEEKMDKEERDAYLGYNLEFRNEWRGTLQRHRDELMGVELYWYLSILAVHPSYQKYKIGSTLIDYGLAFADAAQLPALLESSPAGKRLYESRKFLKEGEFPSCAAWQGMEDLRFPLYRRLARGTGAAETLMLE</sequence>
<proteinExistence type="predicted"/>
<comment type="caution">
    <text evidence="1">The sequence shown here is derived from an EMBL/GenBank/DDBJ whole genome shotgun (WGS) entry which is preliminary data.</text>
</comment>